<evidence type="ECO:0000313" key="1">
    <source>
        <dbReference type="EMBL" id="SVA80849.1"/>
    </source>
</evidence>
<sequence length="35" mass="3913">MADCFREARNGQGKYVPASALQFIFDPIELLVQLA</sequence>
<name>A0A381YV52_9ZZZZ</name>
<gene>
    <name evidence="1" type="ORF">METZ01_LOCUS133703</name>
</gene>
<feature type="non-terminal residue" evidence="1">
    <location>
        <position position="35"/>
    </location>
</feature>
<dbReference type="AlphaFoldDB" id="A0A381YV52"/>
<organism evidence="1">
    <name type="scientific">marine metagenome</name>
    <dbReference type="NCBI Taxonomy" id="408172"/>
    <lineage>
        <taxon>unclassified sequences</taxon>
        <taxon>metagenomes</taxon>
        <taxon>ecological metagenomes</taxon>
    </lineage>
</organism>
<accession>A0A381YV52</accession>
<reference evidence="1" key="1">
    <citation type="submission" date="2018-05" db="EMBL/GenBank/DDBJ databases">
        <authorList>
            <person name="Lanie J.A."/>
            <person name="Ng W.-L."/>
            <person name="Kazmierczak K.M."/>
            <person name="Andrzejewski T.M."/>
            <person name="Davidsen T.M."/>
            <person name="Wayne K.J."/>
            <person name="Tettelin H."/>
            <person name="Glass J.I."/>
            <person name="Rusch D."/>
            <person name="Podicherti R."/>
            <person name="Tsui H.-C.T."/>
            <person name="Winkler M.E."/>
        </authorList>
    </citation>
    <scope>NUCLEOTIDE SEQUENCE</scope>
</reference>
<proteinExistence type="predicted"/>
<protein>
    <submittedName>
        <fullName evidence="1">Uncharacterized protein</fullName>
    </submittedName>
</protein>
<dbReference type="EMBL" id="UINC01019129">
    <property type="protein sequence ID" value="SVA80849.1"/>
    <property type="molecule type" value="Genomic_DNA"/>
</dbReference>